<evidence type="ECO:0000256" key="1">
    <source>
        <dbReference type="ARBA" id="ARBA00004123"/>
    </source>
</evidence>
<dbReference type="GO" id="GO:0009873">
    <property type="term" value="P:ethylene-activated signaling pathway"/>
    <property type="evidence" value="ECO:0007669"/>
    <property type="project" value="UniProtKB-KW"/>
</dbReference>
<dbReference type="AlphaFoldDB" id="A0A6P8DF18"/>
<dbReference type="Pfam" id="PF04873">
    <property type="entry name" value="EIN3_DNA-bd"/>
    <property type="match status" value="1"/>
</dbReference>
<organism evidence="6 7">
    <name type="scientific">Punica granatum</name>
    <name type="common">Pomegranate</name>
    <dbReference type="NCBI Taxonomy" id="22663"/>
    <lineage>
        <taxon>Eukaryota</taxon>
        <taxon>Viridiplantae</taxon>
        <taxon>Streptophyta</taxon>
        <taxon>Embryophyta</taxon>
        <taxon>Tracheophyta</taxon>
        <taxon>Spermatophyta</taxon>
        <taxon>Magnoliopsida</taxon>
        <taxon>eudicotyledons</taxon>
        <taxon>Gunneridae</taxon>
        <taxon>Pentapetalae</taxon>
        <taxon>rosids</taxon>
        <taxon>malvids</taxon>
        <taxon>Myrtales</taxon>
        <taxon>Lythraceae</taxon>
        <taxon>Punica</taxon>
    </lineage>
</organism>
<gene>
    <name evidence="7" type="primary">LOC116207127</name>
</gene>
<dbReference type="OrthoDB" id="2017676at2759"/>
<comment type="similarity">
    <text evidence="2">Belongs to the EIN3 family.</text>
</comment>
<reference evidence="6" key="1">
    <citation type="journal article" date="2020" name="Plant Biotechnol. J.">
        <title>The pomegranate (Punica granatum L.) draft genome dissects genetic divergence between soft- and hard-seeded cultivars.</title>
        <authorList>
            <person name="Luo X."/>
            <person name="Li H."/>
            <person name="Wu Z."/>
            <person name="Yao W."/>
            <person name="Zhao P."/>
            <person name="Cao D."/>
            <person name="Yu H."/>
            <person name="Li K."/>
            <person name="Poudel K."/>
            <person name="Zhao D."/>
            <person name="Zhang F."/>
            <person name="Xia X."/>
            <person name="Chen L."/>
            <person name="Wang Q."/>
            <person name="Jing D."/>
            <person name="Cao S."/>
        </authorList>
    </citation>
    <scope>NUCLEOTIDE SEQUENCE [LARGE SCALE GENOMIC DNA]</scope>
    <source>
        <strain evidence="6">cv. Tunisia</strain>
    </source>
</reference>
<evidence type="ECO:0000313" key="6">
    <source>
        <dbReference type="Proteomes" id="UP000515151"/>
    </source>
</evidence>
<dbReference type="GO" id="GO:0003700">
    <property type="term" value="F:DNA-binding transcription factor activity"/>
    <property type="evidence" value="ECO:0007669"/>
    <property type="project" value="InterPro"/>
</dbReference>
<evidence type="ECO:0000256" key="3">
    <source>
        <dbReference type="ARBA" id="ARBA00022745"/>
    </source>
</evidence>
<dbReference type="PANTHER" id="PTHR33305:SF29">
    <property type="entry name" value="ETHYLENE INSENSITIVE 3-LIKE 5 PROTEIN"/>
    <property type="match status" value="1"/>
</dbReference>
<dbReference type="PANTHER" id="PTHR33305">
    <property type="entry name" value="ETHYLENE INSENSITIVE 3-LIKE 2 PROTEIN"/>
    <property type="match status" value="1"/>
</dbReference>
<keyword evidence="4" id="KW-0539">Nucleus</keyword>
<evidence type="ECO:0000313" key="7">
    <source>
        <dbReference type="RefSeq" id="XP_031395847.1"/>
    </source>
</evidence>
<keyword evidence="6" id="KW-1185">Reference proteome</keyword>
<proteinExistence type="inferred from homology"/>
<feature type="domain" description="Ethylene insensitive 3-like DNA-binding" evidence="5">
    <location>
        <begin position="68"/>
        <end position="311"/>
    </location>
</feature>
<evidence type="ECO:0000256" key="2">
    <source>
        <dbReference type="ARBA" id="ARBA00009416"/>
    </source>
</evidence>
<dbReference type="InterPro" id="IPR006957">
    <property type="entry name" value="EIN3"/>
</dbReference>
<protein>
    <submittedName>
        <fullName evidence="7">ETHYLENE INSENSITIVE 3-like 4 protein isoform X1</fullName>
    </submittedName>
</protein>
<accession>A0A6P8DF18</accession>
<dbReference type="SUPFAM" id="SSF116768">
    <property type="entry name" value="DNA-binding domain of EIN3-like"/>
    <property type="match status" value="1"/>
</dbReference>
<keyword evidence="3" id="KW-0936">Ethylene signaling pathway</keyword>
<dbReference type="InterPro" id="IPR023278">
    <property type="entry name" value="Ethylene_insens-like_DNA-bd"/>
</dbReference>
<evidence type="ECO:0000259" key="5">
    <source>
        <dbReference type="Pfam" id="PF04873"/>
    </source>
</evidence>
<dbReference type="FunFam" id="1.10.3180.10:FF:000001">
    <property type="entry name" value="Ethylene insensitive 3-like 1"/>
    <property type="match status" value="1"/>
</dbReference>
<dbReference type="GeneID" id="116207127"/>
<dbReference type="GO" id="GO:0005634">
    <property type="term" value="C:nucleus"/>
    <property type="evidence" value="ECO:0007669"/>
    <property type="project" value="UniProtKB-SubCell"/>
</dbReference>
<dbReference type="Gene3D" id="1.10.3180.10">
    <property type="entry name" value="DNA-binding domain of EIN3-like"/>
    <property type="match status" value="2"/>
</dbReference>
<dbReference type="InterPro" id="IPR047091">
    <property type="entry name" value="EIN3-like_DNA-bd"/>
</dbReference>
<evidence type="ECO:0000256" key="4">
    <source>
        <dbReference type="ARBA" id="ARBA00023242"/>
    </source>
</evidence>
<dbReference type="GO" id="GO:0003677">
    <property type="term" value="F:DNA binding"/>
    <property type="evidence" value="ECO:0007669"/>
    <property type="project" value="TreeGrafter"/>
</dbReference>
<name>A0A6P8DF18_PUNGR</name>
<dbReference type="RefSeq" id="XP_031395847.1">
    <property type="nucleotide sequence ID" value="XM_031539987.1"/>
</dbReference>
<reference evidence="7" key="2">
    <citation type="submission" date="2025-08" db="UniProtKB">
        <authorList>
            <consortium name="RefSeq"/>
        </authorList>
    </citation>
    <scope>IDENTIFICATION</scope>
    <source>
        <tissue evidence="7">Leaf</tissue>
    </source>
</reference>
<dbReference type="Proteomes" id="UP000515151">
    <property type="component" value="Chromosome 5"/>
</dbReference>
<sequence length="511" mass="58975">MVADILVFLAILISFSEVYRLSIYHYFIQVAGIDMVEIDQHVLEPASSPSTGLEEELDDDDIEEISIDDLKRRMWKDRMRMQKFKEKQNEEPEYEASSTKKVASQRKKMARAQDSILKYMVKIMEVCNGQGFVYGIVPEKGKPVTGSSDSLRQWWKETVQFNQNAPKAIAQYMPVVEAADESVKPGTTLMHLLHDLQDTTLGSLLSALIQHCVPPQRKFPLDMGVPPPWWPSGSEVWWGQQGRAQELGPPPYRKPHDLKKAWKISVLAAVIKHMSPDLGRMRRLVKQSKCLQDKMTAKESVTWSKVVDQEELFFQRPEKYLKTSSDEEENEKKRSDAFRRNEKRKCGFSFREESNLERMSYPCHNYECPRSEPSAVFFDKNLRTNHEILCIYRDTPSGKGPEVYGKGPRNTEVMVGSEIVDSNRGTVNLHDWTELVHPGEVRERPYGGDRVEEYMNYWKGSIEDMVMGTDAFATQRECVDLNSDPCDEHVSLYDYRETSIWDLKYVDNSSP</sequence>
<comment type="subcellular location">
    <subcellularLocation>
        <location evidence="1">Nucleus</location>
    </subcellularLocation>
</comment>